<evidence type="ECO:0008006" key="5">
    <source>
        <dbReference type="Google" id="ProtNLM"/>
    </source>
</evidence>
<reference evidence="3 4" key="1">
    <citation type="journal article" date="2022" name="Nat. Genet.">
        <title>Improved pea reference genome and pan-genome highlight genomic features and evolutionary characteristics.</title>
        <authorList>
            <person name="Yang T."/>
            <person name="Liu R."/>
            <person name="Luo Y."/>
            <person name="Hu S."/>
            <person name="Wang D."/>
            <person name="Wang C."/>
            <person name="Pandey M.K."/>
            <person name="Ge S."/>
            <person name="Xu Q."/>
            <person name="Li N."/>
            <person name="Li G."/>
            <person name="Huang Y."/>
            <person name="Saxena R.K."/>
            <person name="Ji Y."/>
            <person name="Li M."/>
            <person name="Yan X."/>
            <person name="He Y."/>
            <person name="Liu Y."/>
            <person name="Wang X."/>
            <person name="Xiang C."/>
            <person name="Varshney R.K."/>
            <person name="Ding H."/>
            <person name="Gao S."/>
            <person name="Zong X."/>
        </authorList>
    </citation>
    <scope>NUCLEOTIDE SEQUENCE [LARGE SCALE GENOMIC DNA]</scope>
    <source>
        <strain evidence="3 4">cv. Zhongwan 6</strain>
    </source>
</reference>
<dbReference type="PANTHER" id="PTHR37206">
    <property type="entry name" value="TRANSMEMBRANE PROTEIN"/>
    <property type="match status" value="1"/>
</dbReference>
<evidence type="ECO:0000313" key="4">
    <source>
        <dbReference type="Proteomes" id="UP001058974"/>
    </source>
</evidence>
<comment type="caution">
    <text evidence="3">The sequence shown here is derived from an EMBL/GenBank/DDBJ whole genome shotgun (WGS) entry which is preliminary data.</text>
</comment>
<dbReference type="EMBL" id="JAMSHJ010000004">
    <property type="protein sequence ID" value="KAI5416674.1"/>
    <property type="molecule type" value="Genomic_DNA"/>
</dbReference>
<gene>
    <name evidence="3" type="ORF">KIW84_041629</name>
</gene>
<dbReference type="Gramene" id="Psat04G0162900-T1">
    <property type="protein sequence ID" value="KAI5416674.1"/>
    <property type="gene ID" value="KIW84_041629"/>
</dbReference>
<sequence>MVDHRESPMVVISDSKDDYSVFPPINHENLNLLTNHQMSFSLSQSQSQSQSQSPPSSSSSDCHMSGEYSSLPPPLDSSLRKGGDFIGWMSIGFQILRSKFFSAVSSFRNPGGAIRSYGLPAAIVVIIIVMLMKRKESRRNLTPNESRLLQIIMEKDGKIAQLLHQIAQMNEILIDSHKALAGKVVK</sequence>
<dbReference type="AlphaFoldDB" id="A0A9D4XAS1"/>
<feature type="region of interest" description="Disordered" evidence="1">
    <location>
        <begin position="41"/>
        <end position="75"/>
    </location>
</feature>
<evidence type="ECO:0000256" key="2">
    <source>
        <dbReference type="SAM" id="Phobius"/>
    </source>
</evidence>
<keyword evidence="4" id="KW-1185">Reference proteome</keyword>
<dbReference type="Proteomes" id="UP001058974">
    <property type="component" value="Chromosome 4"/>
</dbReference>
<dbReference type="OrthoDB" id="1087988at2759"/>
<name>A0A9D4XAS1_PEA</name>
<dbReference type="PANTHER" id="PTHR37206:SF1">
    <property type="entry name" value="TRANSMEMBRANE PROTEIN"/>
    <property type="match status" value="1"/>
</dbReference>
<dbReference type="Gramene" id="PSAT_LOCUS17872_t1">
    <property type="protein sequence ID" value="CAL5198408.1"/>
    <property type="gene ID" value="PSAT_LOCUS17872"/>
</dbReference>
<proteinExistence type="predicted"/>
<evidence type="ECO:0000256" key="1">
    <source>
        <dbReference type="SAM" id="MobiDB-lite"/>
    </source>
</evidence>
<feature type="transmembrane region" description="Helical" evidence="2">
    <location>
        <begin position="114"/>
        <end position="132"/>
    </location>
</feature>
<protein>
    <recommendedName>
        <fullName evidence="5">Transmembrane protein</fullName>
    </recommendedName>
</protein>
<feature type="compositionally biased region" description="Low complexity" evidence="1">
    <location>
        <begin position="41"/>
        <end position="60"/>
    </location>
</feature>
<organism evidence="3 4">
    <name type="scientific">Pisum sativum</name>
    <name type="common">Garden pea</name>
    <name type="synonym">Lathyrus oleraceus</name>
    <dbReference type="NCBI Taxonomy" id="3888"/>
    <lineage>
        <taxon>Eukaryota</taxon>
        <taxon>Viridiplantae</taxon>
        <taxon>Streptophyta</taxon>
        <taxon>Embryophyta</taxon>
        <taxon>Tracheophyta</taxon>
        <taxon>Spermatophyta</taxon>
        <taxon>Magnoliopsida</taxon>
        <taxon>eudicotyledons</taxon>
        <taxon>Gunneridae</taxon>
        <taxon>Pentapetalae</taxon>
        <taxon>rosids</taxon>
        <taxon>fabids</taxon>
        <taxon>Fabales</taxon>
        <taxon>Fabaceae</taxon>
        <taxon>Papilionoideae</taxon>
        <taxon>50 kb inversion clade</taxon>
        <taxon>NPAAA clade</taxon>
        <taxon>Hologalegina</taxon>
        <taxon>IRL clade</taxon>
        <taxon>Fabeae</taxon>
        <taxon>Lathyrus</taxon>
    </lineage>
</organism>
<keyword evidence="2" id="KW-0472">Membrane</keyword>
<dbReference type="Gramene" id="Psat4g049480.1">
    <property type="protein sequence ID" value="Psat4g049480.1.cds"/>
    <property type="gene ID" value="Psat4g049480"/>
</dbReference>
<keyword evidence="2" id="KW-1133">Transmembrane helix</keyword>
<keyword evidence="2" id="KW-0812">Transmembrane</keyword>
<evidence type="ECO:0000313" key="3">
    <source>
        <dbReference type="EMBL" id="KAI5416674.1"/>
    </source>
</evidence>
<accession>A0A9D4XAS1</accession>